<comment type="caution">
    <text evidence="3">The sequence shown here is derived from an EMBL/GenBank/DDBJ whole genome shotgun (WGS) entry which is preliminary data.</text>
</comment>
<feature type="region of interest" description="Disordered" evidence="1">
    <location>
        <begin position="96"/>
        <end position="124"/>
    </location>
</feature>
<evidence type="ECO:0000256" key="1">
    <source>
        <dbReference type="SAM" id="MobiDB-lite"/>
    </source>
</evidence>
<protein>
    <recommendedName>
        <fullName evidence="2">DUF6604 domain-containing protein</fullName>
    </recommendedName>
</protein>
<evidence type="ECO:0000313" key="3">
    <source>
        <dbReference type="EMBL" id="GLA85055.1"/>
    </source>
</evidence>
<dbReference type="AlphaFoldDB" id="A0A9W6AT48"/>
<dbReference type="Pfam" id="PF20253">
    <property type="entry name" value="DUF6604"/>
    <property type="match status" value="2"/>
</dbReference>
<reference evidence="3" key="1">
    <citation type="submission" date="2022-07" db="EMBL/GenBank/DDBJ databases">
        <title>Taxonomy of Aspergillus series Nigri: significant species reduction supported by multi-species coalescent approaches.</title>
        <authorList>
            <person name="Bian C."/>
            <person name="Kusuya Y."/>
            <person name="Sklenar F."/>
            <person name="D'hooge E."/>
            <person name="Yaguchi T."/>
            <person name="Takahashi H."/>
            <person name="Hubka V."/>
        </authorList>
    </citation>
    <scope>NUCLEOTIDE SEQUENCE</scope>
    <source>
        <strain evidence="3">IFM 56815</strain>
    </source>
</reference>
<dbReference type="Proteomes" id="UP001144157">
    <property type="component" value="Unassembled WGS sequence"/>
</dbReference>
<name>A0A9W6AT48_ASPTU</name>
<dbReference type="PANTHER" id="PTHR38795:SF1">
    <property type="entry name" value="DUF6604 DOMAIN-CONTAINING PROTEIN"/>
    <property type="match status" value="1"/>
</dbReference>
<evidence type="ECO:0000259" key="2">
    <source>
        <dbReference type="Pfam" id="PF20253"/>
    </source>
</evidence>
<dbReference type="PANTHER" id="PTHR38795">
    <property type="entry name" value="DUF6604 DOMAIN-CONTAINING PROTEIN"/>
    <property type="match status" value="1"/>
</dbReference>
<feature type="domain" description="DUF6604" evidence="2">
    <location>
        <begin position="12"/>
        <end position="40"/>
    </location>
</feature>
<organism evidence="3 4">
    <name type="scientific">Aspergillus tubingensis</name>
    <dbReference type="NCBI Taxonomy" id="5068"/>
    <lineage>
        <taxon>Eukaryota</taxon>
        <taxon>Fungi</taxon>
        <taxon>Dikarya</taxon>
        <taxon>Ascomycota</taxon>
        <taxon>Pezizomycotina</taxon>
        <taxon>Eurotiomycetes</taxon>
        <taxon>Eurotiomycetidae</taxon>
        <taxon>Eurotiales</taxon>
        <taxon>Aspergillaceae</taxon>
        <taxon>Aspergillus</taxon>
        <taxon>Aspergillus subgen. Circumdati</taxon>
    </lineage>
</organism>
<sequence>MLPGFLQSSYARYKADTNTFATWLLETANQCGYRPTLSATVPTANKILTIAKRTIKLRKTVTSWFLGRGDTANNKRHARFITALEQICDTLQWNTAQPSKTDAKQPQSMPEEPEDIPETRSAPAASKKVVKVTVVAEENEAADPYLDHLFFKTLCLLQDLDNMRKFNSITWSEYRDKKIDLMNAAIVTDSAL</sequence>
<dbReference type="EMBL" id="BRPE01000006">
    <property type="protein sequence ID" value="GLA85055.1"/>
    <property type="molecule type" value="Genomic_DNA"/>
</dbReference>
<evidence type="ECO:0000313" key="4">
    <source>
        <dbReference type="Proteomes" id="UP001144157"/>
    </source>
</evidence>
<dbReference type="InterPro" id="IPR046539">
    <property type="entry name" value="DUF6604"/>
</dbReference>
<accession>A0A9W6AT48</accession>
<gene>
    <name evidence="3" type="ORF">AtubIFM56815_009279</name>
</gene>
<proteinExistence type="predicted"/>
<feature type="compositionally biased region" description="Polar residues" evidence="1">
    <location>
        <begin position="96"/>
        <end position="108"/>
    </location>
</feature>
<feature type="domain" description="DUF6604" evidence="2">
    <location>
        <begin position="41"/>
        <end position="192"/>
    </location>
</feature>